<accession>A0A8X6F8Q5</accession>
<dbReference type="AlphaFoldDB" id="A0A8X6F8Q5"/>
<keyword evidence="2" id="KW-1185">Reference proteome</keyword>
<gene>
    <name evidence="1" type="primary">NCL1_34574</name>
    <name evidence="1" type="ORF">TNCT_422711</name>
</gene>
<proteinExistence type="predicted"/>
<reference evidence="1" key="1">
    <citation type="submission" date="2020-07" db="EMBL/GenBank/DDBJ databases">
        <title>Multicomponent nature underlies the extraordinary mechanical properties of spider dragline silk.</title>
        <authorList>
            <person name="Kono N."/>
            <person name="Nakamura H."/>
            <person name="Mori M."/>
            <person name="Yoshida Y."/>
            <person name="Ohtoshi R."/>
            <person name="Malay A.D."/>
            <person name="Moran D.A.P."/>
            <person name="Tomita M."/>
            <person name="Numata K."/>
            <person name="Arakawa K."/>
        </authorList>
    </citation>
    <scope>NUCLEOTIDE SEQUENCE</scope>
</reference>
<protein>
    <recommendedName>
        <fullName evidence="3">Pre-C2HC domain-containing protein</fullName>
    </recommendedName>
</protein>
<evidence type="ECO:0008006" key="3">
    <source>
        <dbReference type="Google" id="ProtNLM"/>
    </source>
</evidence>
<dbReference type="OrthoDB" id="6434386at2759"/>
<name>A0A8X6F8Q5_TRICU</name>
<organism evidence="1 2">
    <name type="scientific">Trichonephila clavata</name>
    <name type="common">Joro spider</name>
    <name type="synonym">Nephila clavata</name>
    <dbReference type="NCBI Taxonomy" id="2740835"/>
    <lineage>
        <taxon>Eukaryota</taxon>
        <taxon>Metazoa</taxon>
        <taxon>Ecdysozoa</taxon>
        <taxon>Arthropoda</taxon>
        <taxon>Chelicerata</taxon>
        <taxon>Arachnida</taxon>
        <taxon>Araneae</taxon>
        <taxon>Araneomorphae</taxon>
        <taxon>Entelegynae</taxon>
        <taxon>Araneoidea</taxon>
        <taxon>Nephilidae</taxon>
        <taxon>Trichonephila</taxon>
    </lineage>
</organism>
<dbReference type="Proteomes" id="UP000887116">
    <property type="component" value="Unassembled WGS sequence"/>
</dbReference>
<evidence type="ECO:0000313" key="2">
    <source>
        <dbReference type="Proteomes" id="UP000887116"/>
    </source>
</evidence>
<dbReference type="EMBL" id="BMAO01001493">
    <property type="protein sequence ID" value="GFQ73868.1"/>
    <property type="molecule type" value="Genomic_DNA"/>
</dbReference>
<comment type="caution">
    <text evidence="1">The sequence shown here is derived from an EMBL/GenBank/DDBJ whole genome shotgun (WGS) entry which is preliminary data.</text>
</comment>
<evidence type="ECO:0000313" key="1">
    <source>
        <dbReference type="EMBL" id="GFQ73868.1"/>
    </source>
</evidence>
<sequence>MEFQDEVRSVDMEDVDASTLTDDQICFTILDYETKIKIYNARKTYVAKMILMENEFNGEMTETAKKLEEKATSIAEKIASLEENVDVEDVTPAAPKIVVRPIMMKLFPEYNLILQELHRTYPSATNTHTAGYIKIHLDSKDQHQEITDYLISKKVQHYVTDPPANRPLKLVIKGLLASTDPEDIKKDLINQGIKILKIAQLKKFKIKDPLPIFMIEVARDVKMSMTFSKFGAASTCKLKCIRSTGVTE</sequence>